<protein>
    <submittedName>
        <fullName evidence="1">Uncharacterized protein</fullName>
    </submittedName>
</protein>
<comment type="caution">
    <text evidence="1">The sequence shown here is derived from an EMBL/GenBank/DDBJ whole genome shotgun (WGS) entry which is preliminary data.</text>
</comment>
<name>A0A6L7GE06_9SPHN</name>
<reference evidence="1 2" key="1">
    <citation type="submission" date="2019-12" db="EMBL/GenBank/DDBJ databases">
        <title>Genomic-based taxomic classification of the family Erythrobacteraceae.</title>
        <authorList>
            <person name="Xu L."/>
        </authorList>
    </citation>
    <scope>NUCLEOTIDE SEQUENCE [LARGE SCALE GENOMIC DNA]</scope>
    <source>
        <strain evidence="1 2">KCTC 52259</strain>
    </source>
</reference>
<organism evidence="1 2">
    <name type="scientific">Allopontixanthobacter confluentis</name>
    <dbReference type="NCBI Taxonomy" id="1849021"/>
    <lineage>
        <taxon>Bacteria</taxon>
        <taxon>Pseudomonadati</taxon>
        <taxon>Pseudomonadota</taxon>
        <taxon>Alphaproteobacteria</taxon>
        <taxon>Sphingomonadales</taxon>
        <taxon>Erythrobacteraceae</taxon>
        <taxon>Allopontixanthobacter</taxon>
    </lineage>
</organism>
<sequence>MGEIDWDDRASLHRKDDGHGIFDSAKGLRRGTLAELVSHVMALNEEDRAQYVIQKAGDHRLELAEIAALAAHDDFPGV</sequence>
<dbReference type="Proteomes" id="UP000473531">
    <property type="component" value="Unassembled WGS sequence"/>
</dbReference>
<gene>
    <name evidence="1" type="ORF">GRI44_05905</name>
</gene>
<keyword evidence="2" id="KW-1185">Reference proteome</keyword>
<dbReference type="OrthoDB" id="7391698at2"/>
<dbReference type="EMBL" id="WTYU01000001">
    <property type="protein sequence ID" value="MXP14283.1"/>
    <property type="molecule type" value="Genomic_DNA"/>
</dbReference>
<evidence type="ECO:0000313" key="1">
    <source>
        <dbReference type="EMBL" id="MXP14283.1"/>
    </source>
</evidence>
<proteinExistence type="predicted"/>
<accession>A0A6L7GE06</accession>
<evidence type="ECO:0000313" key="2">
    <source>
        <dbReference type="Proteomes" id="UP000473531"/>
    </source>
</evidence>
<dbReference type="AlphaFoldDB" id="A0A6L7GE06"/>